<proteinExistence type="predicted"/>
<dbReference type="InParanoid" id="A0A5C3NVK8"/>
<feature type="non-terminal residue" evidence="1">
    <location>
        <position position="1"/>
    </location>
</feature>
<name>A0A5C3NVK8_9APHY</name>
<sequence>QILSVTGDNASNNTTLTEALAEALPEFQGDFARTRCYLHILNIVVTLNLLSILN</sequence>
<evidence type="ECO:0000313" key="1">
    <source>
        <dbReference type="EMBL" id="TFK81405.1"/>
    </source>
</evidence>
<reference evidence="1 2" key="1">
    <citation type="journal article" date="2019" name="Nat. Ecol. Evol.">
        <title>Megaphylogeny resolves global patterns of mushroom evolution.</title>
        <authorList>
            <person name="Varga T."/>
            <person name="Krizsan K."/>
            <person name="Foldi C."/>
            <person name="Dima B."/>
            <person name="Sanchez-Garcia M."/>
            <person name="Sanchez-Ramirez S."/>
            <person name="Szollosi G.J."/>
            <person name="Szarkandi J.G."/>
            <person name="Papp V."/>
            <person name="Albert L."/>
            <person name="Andreopoulos W."/>
            <person name="Angelini C."/>
            <person name="Antonin V."/>
            <person name="Barry K.W."/>
            <person name="Bougher N.L."/>
            <person name="Buchanan P."/>
            <person name="Buyck B."/>
            <person name="Bense V."/>
            <person name="Catcheside P."/>
            <person name="Chovatia M."/>
            <person name="Cooper J."/>
            <person name="Damon W."/>
            <person name="Desjardin D."/>
            <person name="Finy P."/>
            <person name="Geml J."/>
            <person name="Haridas S."/>
            <person name="Hughes K."/>
            <person name="Justo A."/>
            <person name="Karasinski D."/>
            <person name="Kautmanova I."/>
            <person name="Kiss B."/>
            <person name="Kocsube S."/>
            <person name="Kotiranta H."/>
            <person name="LaButti K.M."/>
            <person name="Lechner B.E."/>
            <person name="Liimatainen K."/>
            <person name="Lipzen A."/>
            <person name="Lukacs Z."/>
            <person name="Mihaltcheva S."/>
            <person name="Morgado L.N."/>
            <person name="Niskanen T."/>
            <person name="Noordeloos M.E."/>
            <person name="Ohm R.A."/>
            <person name="Ortiz-Santana B."/>
            <person name="Ovrebo C."/>
            <person name="Racz N."/>
            <person name="Riley R."/>
            <person name="Savchenko A."/>
            <person name="Shiryaev A."/>
            <person name="Soop K."/>
            <person name="Spirin V."/>
            <person name="Szebenyi C."/>
            <person name="Tomsovsky M."/>
            <person name="Tulloss R.E."/>
            <person name="Uehling J."/>
            <person name="Grigoriev I.V."/>
            <person name="Vagvolgyi C."/>
            <person name="Papp T."/>
            <person name="Martin F.M."/>
            <person name="Miettinen O."/>
            <person name="Hibbett D.S."/>
            <person name="Nagy L.G."/>
        </authorList>
    </citation>
    <scope>NUCLEOTIDE SEQUENCE [LARGE SCALE GENOMIC DNA]</scope>
    <source>
        <strain evidence="1 2">HHB13444</strain>
    </source>
</reference>
<evidence type="ECO:0000313" key="2">
    <source>
        <dbReference type="Proteomes" id="UP000308197"/>
    </source>
</evidence>
<gene>
    <name evidence="1" type="ORF">K466DRAFT_502174</name>
</gene>
<organism evidence="1 2">
    <name type="scientific">Polyporus arcularius HHB13444</name>
    <dbReference type="NCBI Taxonomy" id="1314778"/>
    <lineage>
        <taxon>Eukaryota</taxon>
        <taxon>Fungi</taxon>
        <taxon>Dikarya</taxon>
        <taxon>Basidiomycota</taxon>
        <taxon>Agaricomycotina</taxon>
        <taxon>Agaricomycetes</taxon>
        <taxon>Polyporales</taxon>
        <taxon>Polyporaceae</taxon>
        <taxon>Polyporus</taxon>
    </lineage>
</organism>
<dbReference type="EMBL" id="ML211608">
    <property type="protein sequence ID" value="TFK81405.1"/>
    <property type="molecule type" value="Genomic_DNA"/>
</dbReference>
<dbReference type="Proteomes" id="UP000308197">
    <property type="component" value="Unassembled WGS sequence"/>
</dbReference>
<keyword evidence="2" id="KW-1185">Reference proteome</keyword>
<dbReference type="AlphaFoldDB" id="A0A5C3NVK8"/>
<protein>
    <recommendedName>
        <fullName evidence="3">DUF659 domain-containing protein</fullName>
    </recommendedName>
</protein>
<accession>A0A5C3NVK8</accession>
<evidence type="ECO:0008006" key="3">
    <source>
        <dbReference type="Google" id="ProtNLM"/>
    </source>
</evidence>